<dbReference type="EC" id="4.3.2.9" evidence="1"/>
<organism evidence="5 6">
    <name type="scientific">Lasiodiplodia hormozganensis</name>
    <dbReference type="NCBI Taxonomy" id="869390"/>
    <lineage>
        <taxon>Eukaryota</taxon>
        <taxon>Fungi</taxon>
        <taxon>Dikarya</taxon>
        <taxon>Ascomycota</taxon>
        <taxon>Pezizomycotina</taxon>
        <taxon>Dothideomycetes</taxon>
        <taxon>Dothideomycetes incertae sedis</taxon>
        <taxon>Botryosphaeriales</taxon>
        <taxon>Botryosphaeriaceae</taxon>
        <taxon>Lasiodiplodia</taxon>
    </lineage>
</organism>
<evidence type="ECO:0000313" key="5">
    <source>
        <dbReference type="EMBL" id="KAK0638012.1"/>
    </source>
</evidence>
<evidence type="ECO:0000256" key="3">
    <source>
        <dbReference type="PIRSR" id="PIRSR617939-1"/>
    </source>
</evidence>
<name>A0AA39XPU5_9PEZI</name>
<dbReference type="Proteomes" id="UP001175001">
    <property type="component" value="Unassembled WGS sequence"/>
</dbReference>
<keyword evidence="6" id="KW-1185">Reference proteome</keyword>
<dbReference type="Gene3D" id="3.10.490.10">
    <property type="entry name" value="Gamma-glutamyl cyclotransferase-like"/>
    <property type="match status" value="1"/>
</dbReference>
<comment type="caution">
    <text evidence="5">The sequence shown here is derived from an EMBL/GenBank/DDBJ whole genome shotgun (WGS) entry which is preliminary data.</text>
</comment>
<dbReference type="GO" id="GO:0003839">
    <property type="term" value="F:gamma-glutamylcyclotransferase activity"/>
    <property type="evidence" value="ECO:0007669"/>
    <property type="project" value="UniProtKB-EC"/>
</dbReference>
<dbReference type="AlphaFoldDB" id="A0AA39XPU5"/>
<keyword evidence="2" id="KW-0456">Lyase</keyword>
<evidence type="ECO:0000256" key="2">
    <source>
        <dbReference type="ARBA" id="ARBA00023239"/>
    </source>
</evidence>
<proteinExistence type="predicted"/>
<evidence type="ECO:0000256" key="1">
    <source>
        <dbReference type="ARBA" id="ARBA00012346"/>
    </source>
</evidence>
<sequence length="261" mass="29378">MSQASMAKRSVQPLRCAIVQATTHYLTFDIFGIPYSEPSYASVEAFPADGRSSGVELVWGTQRFAVPPVCGVAYLLTPDDFHRLLVTEGSGVVYEVVAVQARLLDLGETIDAVTLKAKHPIRPNGAPSARYLVSTAHYWRRRAHCLTAALKDLFISGAKGNGLPQTYVDYLESLPRYQKPARPTVGALIFEYTWRPFLRRVVRLTTWNVDSEGNCPAWVAFTCVFLYKLMWKYHDCIHRYIWGSGDGGKLNFIEVRQEAIR</sequence>
<dbReference type="EMBL" id="JAUJDW010000105">
    <property type="protein sequence ID" value="KAK0638012.1"/>
    <property type="molecule type" value="Genomic_DNA"/>
</dbReference>
<accession>A0AA39XPU5</accession>
<feature type="active site" description="Proton acceptor" evidence="3">
    <location>
        <position position="88"/>
    </location>
</feature>
<dbReference type="PANTHER" id="PTHR12935:SF0">
    <property type="entry name" value="GAMMA-GLUTAMYLCYCLOTRANSFERASE"/>
    <property type="match status" value="1"/>
</dbReference>
<protein>
    <recommendedName>
        <fullName evidence="1">gamma-glutamylcyclotransferase</fullName>
        <ecNumber evidence="1">4.3.2.9</ecNumber>
    </recommendedName>
</protein>
<dbReference type="InterPro" id="IPR017939">
    <property type="entry name" value="G-Glutamylcylcotransferase"/>
</dbReference>
<evidence type="ECO:0000313" key="6">
    <source>
        <dbReference type="Proteomes" id="UP001175001"/>
    </source>
</evidence>
<gene>
    <name evidence="5" type="primary">gliK_1</name>
    <name evidence="5" type="ORF">DIS24_g10235</name>
</gene>
<dbReference type="PANTHER" id="PTHR12935">
    <property type="entry name" value="GAMMA-GLUTAMYLCYCLOTRANSFERASE"/>
    <property type="match status" value="1"/>
</dbReference>
<reference evidence="5" key="1">
    <citation type="submission" date="2023-06" db="EMBL/GenBank/DDBJ databases">
        <title>Multi-omics analyses reveal the molecular pathogenesis toolkit of Lasiodiplodia hormozganensis, a cross-kingdom pathogen.</title>
        <authorList>
            <person name="Felix C."/>
            <person name="Meneses R."/>
            <person name="Goncalves M.F.M."/>
            <person name="Tilleman L."/>
            <person name="Duarte A.S."/>
            <person name="Jorrin-Novo J.V."/>
            <person name="Van De Peer Y."/>
            <person name="Deforce D."/>
            <person name="Van Nieuwerburgh F."/>
            <person name="Esteves A.C."/>
            <person name="Alves A."/>
        </authorList>
    </citation>
    <scope>NUCLEOTIDE SEQUENCE</scope>
    <source>
        <strain evidence="5">CBS 339.90</strain>
    </source>
</reference>
<evidence type="ECO:0000256" key="4">
    <source>
        <dbReference type="PIRSR" id="PIRSR617939-2"/>
    </source>
</evidence>
<feature type="binding site" evidence="4">
    <location>
        <position position="131"/>
    </location>
    <ligand>
        <name>substrate</name>
    </ligand>
</feature>